<gene>
    <name evidence="2" type="ORF">K443DRAFT_592750</name>
</gene>
<dbReference type="AlphaFoldDB" id="A0A0C9XYM6"/>
<evidence type="ECO:0000313" key="3">
    <source>
        <dbReference type="Proteomes" id="UP000054477"/>
    </source>
</evidence>
<reference evidence="2 3" key="1">
    <citation type="submission" date="2014-04" db="EMBL/GenBank/DDBJ databases">
        <authorList>
            <consortium name="DOE Joint Genome Institute"/>
            <person name="Kuo A."/>
            <person name="Kohler A."/>
            <person name="Nagy L.G."/>
            <person name="Floudas D."/>
            <person name="Copeland A."/>
            <person name="Barry K.W."/>
            <person name="Cichocki N."/>
            <person name="Veneault-Fourrey C."/>
            <person name="LaButti K."/>
            <person name="Lindquist E.A."/>
            <person name="Lipzen A."/>
            <person name="Lundell T."/>
            <person name="Morin E."/>
            <person name="Murat C."/>
            <person name="Sun H."/>
            <person name="Tunlid A."/>
            <person name="Henrissat B."/>
            <person name="Grigoriev I.V."/>
            <person name="Hibbett D.S."/>
            <person name="Martin F."/>
            <person name="Nordberg H.P."/>
            <person name="Cantor M.N."/>
            <person name="Hua S.X."/>
        </authorList>
    </citation>
    <scope>NUCLEOTIDE SEQUENCE [LARGE SCALE GENOMIC DNA]</scope>
    <source>
        <strain evidence="2 3">LaAM-08-1</strain>
    </source>
</reference>
<protein>
    <recommendedName>
        <fullName evidence="4">Secreted protein</fullName>
    </recommendedName>
</protein>
<keyword evidence="1" id="KW-0732">Signal</keyword>
<proteinExistence type="predicted"/>
<dbReference type="EMBL" id="KN838616">
    <property type="protein sequence ID" value="KIK00923.1"/>
    <property type="molecule type" value="Genomic_DNA"/>
</dbReference>
<reference evidence="3" key="2">
    <citation type="submission" date="2015-01" db="EMBL/GenBank/DDBJ databases">
        <title>Evolutionary Origins and Diversification of the Mycorrhizal Mutualists.</title>
        <authorList>
            <consortium name="DOE Joint Genome Institute"/>
            <consortium name="Mycorrhizal Genomics Consortium"/>
            <person name="Kohler A."/>
            <person name="Kuo A."/>
            <person name="Nagy L.G."/>
            <person name="Floudas D."/>
            <person name="Copeland A."/>
            <person name="Barry K.W."/>
            <person name="Cichocki N."/>
            <person name="Veneault-Fourrey C."/>
            <person name="LaButti K."/>
            <person name="Lindquist E.A."/>
            <person name="Lipzen A."/>
            <person name="Lundell T."/>
            <person name="Morin E."/>
            <person name="Murat C."/>
            <person name="Riley R."/>
            <person name="Ohm R."/>
            <person name="Sun H."/>
            <person name="Tunlid A."/>
            <person name="Henrissat B."/>
            <person name="Grigoriev I.V."/>
            <person name="Hibbett D.S."/>
            <person name="Martin F."/>
        </authorList>
    </citation>
    <scope>NUCLEOTIDE SEQUENCE [LARGE SCALE GENOMIC DNA]</scope>
    <source>
        <strain evidence="3">LaAM-08-1</strain>
    </source>
</reference>
<dbReference type="Proteomes" id="UP000054477">
    <property type="component" value="Unassembled WGS sequence"/>
</dbReference>
<dbReference type="HOGENOM" id="CLU_2574252_0_0_1"/>
<feature type="chain" id="PRO_5002206031" description="Secreted protein" evidence="1">
    <location>
        <begin position="18"/>
        <end position="81"/>
    </location>
</feature>
<keyword evidence="3" id="KW-1185">Reference proteome</keyword>
<evidence type="ECO:0008006" key="4">
    <source>
        <dbReference type="Google" id="ProtNLM"/>
    </source>
</evidence>
<name>A0A0C9XYM6_9AGAR</name>
<evidence type="ECO:0000313" key="2">
    <source>
        <dbReference type="EMBL" id="KIK00923.1"/>
    </source>
</evidence>
<accession>A0A0C9XYM6</accession>
<organism evidence="2 3">
    <name type="scientific">Laccaria amethystina LaAM-08-1</name>
    <dbReference type="NCBI Taxonomy" id="1095629"/>
    <lineage>
        <taxon>Eukaryota</taxon>
        <taxon>Fungi</taxon>
        <taxon>Dikarya</taxon>
        <taxon>Basidiomycota</taxon>
        <taxon>Agaricomycotina</taxon>
        <taxon>Agaricomycetes</taxon>
        <taxon>Agaricomycetidae</taxon>
        <taxon>Agaricales</taxon>
        <taxon>Agaricineae</taxon>
        <taxon>Hydnangiaceae</taxon>
        <taxon>Laccaria</taxon>
    </lineage>
</organism>
<evidence type="ECO:0000256" key="1">
    <source>
        <dbReference type="SAM" id="SignalP"/>
    </source>
</evidence>
<sequence length="81" mass="8919">MPGLNFLTLLSSGWVFSVNILLQINSSDLSKMDCTYYLAVNDVPALFQITQDHRRSHPSREYGPTVCVGSCSQTRIALGAI</sequence>
<feature type="signal peptide" evidence="1">
    <location>
        <begin position="1"/>
        <end position="17"/>
    </location>
</feature>